<dbReference type="EMBL" id="BAAARB010000026">
    <property type="protein sequence ID" value="GAA2391755.1"/>
    <property type="molecule type" value="Genomic_DNA"/>
</dbReference>
<dbReference type="Pfam" id="PF01497">
    <property type="entry name" value="Peripla_BP_2"/>
    <property type="match status" value="1"/>
</dbReference>
<keyword evidence="2" id="KW-0732">Signal</keyword>
<evidence type="ECO:0000313" key="5">
    <source>
        <dbReference type="Proteomes" id="UP001501170"/>
    </source>
</evidence>
<sequence>MRTLKNAVILAVAGTVLTVSACSGDDPASGADGSAISLQNCGRTVTLKKPADAAITVNQGATESALAVGAGGQLVGTAYLDSAIAPQWAAAYGEIPVLSEKYPTREAVLEKHPDLIAASYSSAFDDKALGSRQSFDDLGVATYVSPFGCEDKSKRPASSWDAVAGETSDYGVLFGRTADADRVNADMRAKLADLTAKSAGRGKTVLWWDSSTDKPFVGAGDGGPQLVIDAVGAKNVFGDLSGNWAETGWEAVLKADPDVIVLVDADWDPAAAKRKYLESDPALKDLKAVAKGSFVVIPFAESTPGPRLIDGAAKLSDALAK</sequence>
<organism evidence="4 5">
    <name type="scientific">Gordonia cholesterolivorans</name>
    <dbReference type="NCBI Taxonomy" id="559625"/>
    <lineage>
        <taxon>Bacteria</taxon>
        <taxon>Bacillati</taxon>
        <taxon>Actinomycetota</taxon>
        <taxon>Actinomycetes</taxon>
        <taxon>Mycobacteriales</taxon>
        <taxon>Gordoniaceae</taxon>
        <taxon>Gordonia</taxon>
    </lineage>
</organism>
<dbReference type="Proteomes" id="UP001501170">
    <property type="component" value="Unassembled WGS sequence"/>
</dbReference>
<dbReference type="PANTHER" id="PTHR30535:SF7">
    <property type="entry name" value="IRON(III) DICITRATE-BINDING PROTEIN"/>
    <property type="match status" value="1"/>
</dbReference>
<feature type="domain" description="Fe/B12 periplasmic-binding" evidence="3">
    <location>
        <begin position="53"/>
        <end position="321"/>
    </location>
</feature>
<evidence type="ECO:0000313" key="4">
    <source>
        <dbReference type="EMBL" id="GAA2391755.1"/>
    </source>
</evidence>
<comment type="caution">
    <text evidence="4">The sequence shown here is derived from an EMBL/GenBank/DDBJ whole genome shotgun (WGS) entry which is preliminary data.</text>
</comment>
<name>A0ABP5V0H7_9ACTN</name>
<dbReference type="PROSITE" id="PS51257">
    <property type="entry name" value="PROKAR_LIPOPROTEIN"/>
    <property type="match status" value="1"/>
</dbReference>
<proteinExistence type="inferred from homology"/>
<dbReference type="InterPro" id="IPR002491">
    <property type="entry name" value="ABC_transptr_periplasmic_BD"/>
</dbReference>
<feature type="chain" id="PRO_5047397424" evidence="2">
    <location>
        <begin position="22"/>
        <end position="321"/>
    </location>
</feature>
<comment type="similarity">
    <text evidence="1">Belongs to the bacterial solute-binding protein 8 family.</text>
</comment>
<dbReference type="InterPro" id="IPR050902">
    <property type="entry name" value="ABC_Transporter_SBP"/>
</dbReference>
<evidence type="ECO:0000259" key="3">
    <source>
        <dbReference type="PROSITE" id="PS50983"/>
    </source>
</evidence>
<dbReference type="PANTHER" id="PTHR30535">
    <property type="entry name" value="VITAMIN B12-BINDING PROTEIN"/>
    <property type="match status" value="1"/>
</dbReference>
<dbReference type="SUPFAM" id="SSF53807">
    <property type="entry name" value="Helical backbone' metal receptor"/>
    <property type="match status" value="1"/>
</dbReference>
<reference evidence="5" key="1">
    <citation type="journal article" date="2019" name="Int. J. Syst. Evol. Microbiol.">
        <title>The Global Catalogue of Microorganisms (GCM) 10K type strain sequencing project: providing services to taxonomists for standard genome sequencing and annotation.</title>
        <authorList>
            <consortium name="The Broad Institute Genomics Platform"/>
            <consortium name="The Broad Institute Genome Sequencing Center for Infectious Disease"/>
            <person name="Wu L."/>
            <person name="Ma J."/>
        </authorList>
    </citation>
    <scope>NUCLEOTIDE SEQUENCE [LARGE SCALE GENOMIC DNA]</scope>
    <source>
        <strain evidence="5">JCM 16227</strain>
    </source>
</reference>
<dbReference type="PROSITE" id="PS50983">
    <property type="entry name" value="FE_B12_PBP"/>
    <property type="match status" value="1"/>
</dbReference>
<keyword evidence="5" id="KW-1185">Reference proteome</keyword>
<evidence type="ECO:0000256" key="1">
    <source>
        <dbReference type="ARBA" id="ARBA00008814"/>
    </source>
</evidence>
<gene>
    <name evidence="4" type="ORF">GCM10009855_34540</name>
</gene>
<protein>
    <submittedName>
        <fullName evidence="4">ABC transporter substrate-binding protein</fullName>
    </submittedName>
</protein>
<accession>A0ABP5V0H7</accession>
<dbReference type="Gene3D" id="3.40.50.1980">
    <property type="entry name" value="Nitrogenase molybdenum iron protein domain"/>
    <property type="match status" value="2"/>
</dbReference>
<dbReference type="RefSeq" id="WP_346077570.1">
    <property type="nucleotide sequence ID" value="NZ_BAAARB010000026.1"/>
</dbReference>
<feature type="signal peptide" evidence="2">
    <location>
        <begin position="1"/>
        <end position="21"/>
    </location>
</feature>
<evidence type="ECO:0000256" key="2">
    <source>
        <dbReference type="SAM" id="SignalP"/>
    </source>
</evidence>